<organism evidence="1 2">
    <name type="scientific">Streptomyces arboris</name>
    <dbReference type="NCBI Taxonomy" id="2600619"/>
    <lineage>
        <taxon>Bacteria</taxon>
        <taxon>Bacillati</taxon>
        <taxon>Actinomycetota</taxon>
        <taxon>Actinomycetes</taxon>
        <taxon>Kitasatosporales</taxon>
        <taxon>Streptomycetaceae</taxon>
        <taxon>Streptomyces</taxon>
    </lineage>
</organism>
<sequence>MERTNPLSGTASPAVSSLPDLPEPGGLCAIHQPNLFPRLTTLAKLFAADYWIVLDDVQFTRSDYQHRARLGALDESDRQQWLTIPTRFPHGRSTLIRDASIEDPDRARRKTAGMLRQHYGASRHWSAIARGLDPVLGTFHTGRTAAVATASTCLLLDLLGWQGQMLISSDLPSGPGRSQRLADLSAVTGARAYLCGTGGMAYLDPAPFAAGGIAVMPFRPPTTTIWSSSRKLSALGALAALGPHDLAACLQRLASDHVLRAAAA</sequence>
<proteinExistence type="predicted"/>
<dbReference type="InterPro" id="IPR014985">
    <property type="entry name" value="WbqC"/>
</dbReference>
<gene>
    <name evidence="1" type="ORF">F5983_34255</name>
</gene>
<name>A0A5N5EPS2_9ACTN</name>
<accession>A0A5N5EPS2</accession>
<protein>
    <submittedName>
        <fullName evidence="1">WbqC family protein</fullName>
    </submittedName>
</protein>
<evidence type="ECO:0000313" key="1">
    <source>
        <dbReference type="EMBL" id="KAB2588074.1"/>
    </source>
</evidence>
<evidence type="ECO:0000313" key="2">
    <source>
        <dbReference type="Proteomes" id="UP000326907"/>
    </source>
</evidence>
<dbReference type="RefSeq" id="WP_151513729.1">
    <property type="nucleotide sequence ID" value="NZ_VYUA01000060.1"/>
</dbReference>
<comment type="caution">
    <text evidence="1">The sequence shown here is derived from an EMBL/GenBank/DDBJ whole genome shotgun (WGS) entry which is preliminary data.</text>
</comment>
<dbReference type="Proteomes" id="UP000326907">
    <property type="component" value="Unassembled WGS sequence"/>
</dbReference>
<dbReference type="AlphaFoldDB" id="A0A5N5EPS2"/>
<keyword evidence="2" id="KW-1185">Reference proteome</keyword>
<reference evidence="1 2" key="1">
    <citation type="submission" date="2019-09" db="EMBL/GenBank/DDBJ databases">
        <authorList>
            <person name="Liu P."/>
        </authorList>
    </citation>
    <scope>NUCLEOTIDE SEQUENCE [LARGE SCALE GENOMIC DNA]</scope>
    <source>
        <strain evidence="1 2">TRM68085</strain>
    </source>
</reference>
<dbReference type="Pfam" id="PF08889">
    <property type="entry name" value="WbqC"/>
    <property type="match status" value="1"/>
</dbReference>
<dbReference type="EMBL" id="VYUA01000060">
    <property type="protein sequence ID" value="KAB2588074.1"/>
    <property type="molecule type" value="Genomic_DNA"/>
</dbReference>